<sequence>MHLKLLLIAQLLAIANTKAWAFEDNQTLDDVQQPETTTTAEESATPLAAEGLQKANDGETLITMETALPDTTNPTTTLTTETTIAADKEENLSPPLPYHPLAYPQVEPYLPLRPSYNPLAYPQTHPYGYGFIYPQPNLRPEIKPAPGKSTETPSGAANYPDNPGYPYPNFSPYGLPYPQPGRLPFIPGFPPGIDYGKPVNSDKPKSDDSVDSEMNKEEKTKVAPQARKPTAEAPNFGYPPVYVVRRPFLASYPYPRNIGGFGSPYGYGR</sequence>
<evidence type="ECO:0000256" key="2">
    <source>
        <dbReference type="SAM" id="SignalP"/>
    </source>
</evidence>
<feature type="compositionally biased region" description="Basic and acidic residues" evidence="1">
    <location>
        <begin position="200"/>
        <end position="221"/>
    </location>
</feature>
<dbReference type="STRING" id="7232.A0A484BB86"/>
<dbReference type="OMA" id="KAWAFED"/>
<organism evidence="3 4">
    <name type="scientific">Drosophila navojoa</name>
    <name type="common">Fruit fly</name>
    <dbReference type="NCBI Taxonomy" id="7232"/>
    <lineage>
        <taxon>Eukaryota</taxon>
        <taxon>Metazoa</taxon>
        <taxon>Ecdysozoa</taxon>
        <taxon>Arthropoda</taxon>
        <taxon>Hexapoda</taxon>
        <taxon>Insecta</taxon>
        <taxon>Pterygota</taxon>
        <taxon>Neoptera</taxon>
        <taxon>Endopterygota</taxon>
        <taxon>Diptera</taxon>
        <taxon>Brachycera</taxon>
        <taxon>Muscomorpha</taxon>
        <taxon>Ephydroidea</taxon>
        <taxon>Drosophilidae</taxon>
        <taxon>Drosophila</taxon>
    </lineage>
</organism>
<evidence type="ECO:0000256" key="1">
    <source>
        <dbReference type="SAM" id="MobiDB-lite"/>
    </source>
</evidence>
<evidence type="ECO:0000313" key="4">
    <source>
        <dbReference type="Proteomes" id="UP000295192"/>
    </source>
</evidence>
<dbReference type="EMBL" id="LSRL02000087">
    <property type="protein sequence ID" value="TDG45035.1"/>
    <property type="molecule type" value="Genomic_DNA"/>
</dbReference>
<reference evidence="3 4" key="1">
    <citation type="journal article" date="2019" name="J. Hered.">
        <title>An Improved Genome Assembly for Drosophila navojoa, the Basal Species in the mojavensis Cluster.</title>
        <authorList>
            <person name="Vanderlinde T."/>
            <person name="Dupim E.G."/>
            <person name="Nazario-Yepiz N.O."/>
            <person name="Carvalho A.B."/>
        </authorList>
    </citation>
    <scope>NUCLEOTIDE SEQUENCE [LARGE SCALE GENOMIC DNA]</scope>
    <source>
        <strain evidence="3">Navoj_Jal97</strain>
        <tissue evidence="3">Whole organism</tissue>
    </source>
</reference>
<comment type="caution">
    <text evidence="3">The sequence shown here is derived from an EMBL/GenBank/DDBJ whole genome shotgun (WGS) entry which is preliminary data.</text>
</comment>
<evidence type="ECO:0000313" key="3">
    <source>
        <dbReference type="EMBL" id="TDG45035.1"/>
    </source>
</evidence>
<feature type="region of interest" description="Disordered" evidence="1">
    <location>
        <begin position="138"/>
        <end position="161"/>
    </location>
</feature>
<protein>
    <recommendedName>
        <fullName evidence="5">DUF4794 domain-containing protein</fullName>
    </recommendedName>
</protein>
<dbReference type="Proteomes" id="UP000295192">
    <property type="component" value="Unassembled WGS sequence"/>
</dbReference>
<accession>A0A484BB86</accession>
<dbReference type="AlphaFoldDB" id="A0A484BB86"/>
<dbReference type="OrthoDB" id="10530164at2759"/>
<evidence type="ECO:0008006" key="5">
    <source>
        <dbReference type="Google" id="ProtNLM"/>
    </source>
</evidence>
<feature type="chain" id="PRO_5019763926" description="DUF4794 domain-containing protein" evidence="2">
    <location>
        <begin position="22"/>
        <end position="269"/>
    </location>
</feature>
<feature type="region of interest" description="Disordered" evidence="1">
    <location>
        <begin position="194"/>
        <end position="236"/>
    </location>
</feature>
<feature type="signal peptide" evidence="2">
    <location>
        <begin position="1"/>
        <end position="21"/>
    </location>
</feature>
<gene>
    <name evidence="3" type="ORF">AWZ03_008536</name>
</gene>
<proteinExistence type="predicted"/>
<keyword evidence="4" id="KW-1185">Reference proteome</keyword>
<keyword evidence="2" id="KW-0732">Signal</keyword>
<name>A0A484BB86_DRONA</name>